<dbReference type="Proteomes" id="UP000058925">
    <property type="component" value="Chromosome"/>
</dbReference>
<dbReference type="AlphaFoldDB" id="A0A654LW59"/>
<keyword evidence="1" id="KW-0472">Membrane</keyword>
<gene>
    <name evidence="2" type="ORF">NMY3_00257</name>
</gene>
<reference evidence="3" key="1">
    <citation type="submission" date="2015-10" db="EMBL/GenBank/DDBJ databases">
        <title>Niche specialization of a soil ammonia-oxidizing archaeon, Candidatus Nitrosocosmicus oleophilus.</title>
        <authorList>
            <person name="Jung M.-Y."/>
            <person name="Rhee S.-K."/>
        </authorList>
    </citation>
    <scope>NUCLEOTIDE SEQUENCE [LARGE SCALE GENOMIC DNA]</scope>
    <source>
        <strain evidence="3">MY3</strain>
    </source>
</reference>
<proteinExistence type="predicted"/>
<dbReference type="KEGG" id="taa:NMY3_00257"/>
<evidence type="ECO:0000313" key="2">
    <source>
        <dbReference type="EMBL" id="ALI34471.1"/>
    </source>
</evidence>
<feature type="transmembrane region" description="Helical" evidence="1">
    <location>
        <begin position="49"/>
        <end position="72"/>
    </location>
</feature>
<keyword evidence="1" id="KW-1133">Transmembrane helix</keyword>
<name>A0A654LW59_9ARCH</name>
<keyword evidence="1" id="KW-0812">Transmembrane</keyword>
<accession>A0A654LW59</accession>
<feature type="transmembrane region" description="Helical" evidence="1">
    <location>
        <begin position="84"/>
        <end position="103"/>
    </location>
</feature>
<evidence type="ECO:0000256" key="1">
    <source>
        <dbReference type="SAM" id="Phobius"/>
    </source>
</evidence>
<protein>
    <submittedName>
        <fullName evidence="2">Uncharacterized protein</fullName>
    </submittedName>
</protein>
<feature type="transmembrane region" description="Helical" evidence="1">
    <location>
        <begin position="7"/>
        <end position="29"/>
    </location>
</feature>
<sequence>MRKVQKLLIVNDLAIFALLILLVIGFLSYDYELFGMSESIVPIPKEYKVYFEFVPWLLFLLLSVDLFIKYLYVDKDLSYFLKKYWLDILLTILIPVLFPLKFFKPSVKIYKSTKFVKSGYKIFQKYDKIFKLKKQGL</sequence>
<organism evidence="2 3">
    <name type="scientific">Candidatus Nitrosocosmicus oleophilus</name>
    <dbReference type="NCBI Taxonomy" id="1353260"/>
    <lineage>
        <taxon>Archaea</taxon>
        <taxon>Nitrososphaerota</taxon>
        <taxon>Nitrososphaeria</taxon>
        <taxon>Nitrososphaerales</taxon>
        <taxon>Nitrososphaeraceae</taxon>
        <taxon>Candidatus Nitrosocosmicus</taxon>
    </lineage>
</organism>
<dbReference type="EMBL" id="CP012850">
    <property type="protein sequence ID" value="ALI34471.1"/>
    <property type="molecule type" value="Genomic_DNA"/>
</dbReference>
<evidence type="ECO:0000313" key="3">
    <source>
        <dbReference type="Proteomes" id="UP000058925"/>
    </source>
</evidence>
<keyword evidence="3" id="KW-1185">Reference proteome</keyword>